<dbReference type="GO" id="GO:0022625">
    <property type="term" value="C:cytosolic large ribosomal subunit"/>
    <property type="evidence" value="ECO:0007669"/>
    <property type="project" value="TreeGrafter"/>
</dbReference>
<gene>
    <name evidence="5" type="ORF">UFOPK1684_00510</name>
    <name evidence="6" type="ORF">UFOPK2158_00558</name>
</gene>
<dbReference type="AlphaFoldDB" id="A0A6J6JU41"/>
<dbReference type="EMBL" id="CAEZTM010000016">
    <property type="protein sequence ID" value="CAB4567544.1"/>
    <property type="molecule type" value="Genomic_DNA"/>
</dbReference>
<dbReference type="Gene3D" id="2.40.50.100">
    <property type="match status" value="1"/>
</dbReference>
<evidence type="ECO:0000313" key="5">
    <source>
        <dbReference type="EMBL" id="CAB4567544.1"/>
    </source>
</evidence>
<reference evidence="6" key="1">
    <citation type="submission" date="2020-05" db="EMBL/GenBank/DDBJ databases">
        <authorList>
            <person name="Chiriac C."/>
            <person name="Salcher M."/>
            <person name="Ghai R."/>
            <person name="Kavagutti S V."/>
        </authorList>
    </citation>
    <scope>NUCLEOTIDE SEQUENCE</scope>
</reference>
<sequence length="85" mass="8934">MAHKKGASSTRNGRDSNPQYLGVKRFGGQVVKAGEILIRQRGTHFHPGDNVGRGNDDTLFALAAGAVKFGTKGGRKVIAVVEATS</sequence>
<accession>A0A6J6JU41</accession>
<evidence type="ECO:0000256" key="4">
    <source>
        <dbReference type="SAM" id="MobiDB-lite"/>
    </source>
</evidence>
<evidence type="ECO:0000256" key="2">
    <source>
        <dbReference type="ARBA" id="ARBA00022980"/>
    </source>
</evidence>
<dbReference type="FunFam" id="2.40.50.100:FF:000020">
    <property type="entry name" value="50S ribosomal protein L27"/>
    <property type="match status" value="1"/>
</dbReference>
<protein>
    <submittedName>
        <fullName evidence="6">Unannotated protein</fullName>
    </submittedName>
</protein>
<dbReference type="Pfam" id="PF01016">
    <property type="entry name" value="Ribosomal_L27"/>
    <property type="match status" value="1"/>
</dbReference>
<dbReference type="InterPro" id="IPR001684">
    <property type="entry name" value="Ribosomal_bL27"/>
</dbReference>
<dbReference type="SUPFAM" id="SSF110324">
    <property type="entry name" value="Ribosomal L27 protein-like"/>
    <property type="match status" value="1"/>
</dbReference>
<comment type="similarity">
    <text evidence="1">Belongs to the bacterial ribosomal protein bL27 family.</text>
</comment>
<dbReference type="HAMAP" id="MF_00539">
    <property type="entry name" value="Ribosomal_bL27"/>
    <property type="match status" value="1"/>
</dbReference>
<dbReference type="PANTHER" id="PTHR15893">
    <property type="entry name" value="RIBOSOMAL PROTEIN L27"/>
    <property type="match status" value="1"/>
</dbReference>
<keyword evidence="3" id="KW-0687">Ribonucleoprotein</keyword>
<feature type="compositionally biased region" description="Polar residues" evidence="4">
    <location>
        <begin position="7"/>
        <end position="19"/>
    </location>
</feature>
<evidence type="ECO:0000256" key="1">
    <source>
        <dbReference type="ARBA" id="ARBA00010797"/>
    </source>
</evidence>
<name>A0A6J6JU41_9ZZZZ</name>
<dbReference type="GO" id="GO:0003735">
    <property type="term" value="F:structural constituent of ribosome"/>
    <property type="evidence" value="ECO:0007669"/>
    <property type="project" value="InterPro"/>
</dbReference>
<dbReference type="PROSITE" id="PS00831">
    <property type="entry name" value="RIBOSOMAL_L27"/>
    <property type="match status" value="1"/>
</dbReference>
<keyword evidence="2" id="KW-0689">Ribosomal protein</keyword>
<proteinExistence type="inferred from homology"/>
<organism evidence="6">
    <name type="scientific">freshwater metagenome</name>
    <dbReference type="NCBI Taxonomy" id="449393"/>
    <lineage>
        <taxon>unclassified sequences</taxon>
        <taxon>metagenomes</taxon>
        <taxon>ecological metagenomes</taxon>
    </lineage>
</organism>
<dbReference type="InterPro" id="IPR018261">
    <property type="entry name" value="Ribosomal_bL27_CS"/>
</dbReference>
<evidence type="ECO:0000313" key="6">
    <source>
        <dbReference type="EMBL" id="CAB4640622.1"/>
    </source>
</evidence>
<dbReference type="GO" id="GO:0006412">
    <property type="term" value="P:translation"/>
    <property type="evidence" value="ECO:0007669"/>
    <property type="project" value="InterPro"/>
</dbReference>
<dbReference type="PANTHER" id="PTHR15893:SF0">
    <property type="entry name" value="LARGE RIBOSOMAL SUBUNIT PROTEIN BL27M"/>
    <property type="match status" value="1"/>
</dbReference>
<dbReference type="NCBIfam" id="TIGR00062">
    <property type="entry name" value="L27"/>
    <property type="match status" value="1"/>
</dbReference>
<feature type="region of interest" description="Disordered" evidence="4">
    <location>
        <begin position="1"/>
        <end position="21"/>
    </location>
</feature>
<evidence type="ECO:0000256" key="3">
    <source>
        <dbReference type="ARBA" id="ARBA00023274"/>
    </source>
</evidence>
<dbReference type="EMBL" id="CAEZVY010000046">
    <property type="protein sequence ID" value="CAB4640622.1"/>
    <property type="molecule type" value="Genomic_DNA"/>
</dbReference>
<dbReference type="PRINTS" id="PR00063">
    <property type="entry name" value="RIBOSOMALL27"/>
</dbReference>